<dbReference type="SUPFAM" id="SSF47954">
    <property type="entry name" value="Cyclin-like"/>
    <property type="match status" value="1"/>
</dbReference>
<evidence type="ECO:0000256" key="1">
    <source>
        <dbReference type="ARBA" id="ARBA00007215"/>
    </source>
</evidence>
<gene>
    <name evidence="5" type="primary">LOC105057790</name>
</gene>
<dbReference type="PANTHER" id="PTHR15615">
    <property type="match status" value="1"/>
</dbReference>
<dbReference type="InterPro" id="IPR013922">
    <property type="entry name" value="Cyclin_PHO80-like"/>
</dbReference>
<dbReference type="InParanoid" id="A0A6J0PRH0"/>
<keyword evidence="3" id="KW-0131">Cell cycle</keyword>
<evidence type="ECO:0000313" key="5">
    <source>
        <dbReference type="RefSeq" id="XP_019710516.2"/>
    </source>
</evidence>
<dbReference type="InterPro" id="IPR036915">
    <property type="entry name" value="Cyclin-like_sf"/>
</dbReference>
<evidence type="ECO:0000256" key="2">
    <source>
        <dbReference type="ARBA" id="ARBA00022618"/>
    </source>
</evidence>
<dbReference type="OrthoDB" id="337735at2759"/>
<protein>
    <submittedName>
        <fullName evidence="5">Cyclin-P3-1</fullName>
    </submittedName>
</protein>
<dbReference type="RefSeq" id="XP_019710516.2">
    <property type="nucleotide sequence ID" value="XM_019854957.2"/>
</dbReference>
<dbReference type="Gene3D" id="1.10.472.10">
    <property type="entry name" value="Cyclin-like"/>
    <property type="match status" value="1"/>
</dbReference>
<dbReference type="Proteomes" id="UP000504607">
    <property type="component" value="Chromosome 14"/>
</dbReference>
<dbReference type="GO" id="GO:0051301">
    <property type="term" value="P:cell division"/>
    <property type="evidence" value="ECO:0007669"/>
    <property type="project" value="UniProtKB-KW"/>
</dbReference>
<dbReference type="AlphaFoldDB" id="A0A6J0PRH0"/>
<name>A0A6J0PRH0_ELAGV</name>
<dbReference type="PANTHER" id="PTHR15615:SF108">
    <property type="entry name" value="PROTEIN CNPPD1"/>
    <property type="match status" value="1"/>
</dbReference>
<dbReference type="FunCoup" id="A0A6J0PRH0">
    <property type="interactions" value="461"/>
</dbReference>
<sequence>MGSLASETETVHPEIYLSLGLKASGKGITEFPRILSLLSSHLDRAVQKNEKLLDSKKIKEIVTIFHGLRAPNLSIQKYVERIFKYSKCSPSCFVLAHIYIDKFLQQSDIHLTSLNVHRLLITSVVVAAKFIDDAFFNNAYYAKVGGISTVEMNRLELNFLFSLDFRLQVDLDTFGKYCLQLEKEATVCNVERPIQVCRLDDWTTVEDSKCQPAVQRWTYGNTFGNVDQTLSEGSRLVMNTFSKQLPVT</sequence>
<organism evidence="4 5">
    <name type="scientific">Elaeis guineensis var. tenera</name>
    <name type="common">Oil palm</name>
    <dbReference type="NCBI Taxonomy" id="51953"/>
    <lineage>
        <taxon>Eukaryota</taxon>
        <taxon>Viridiplantae</taxon>
        <taxon>Streptophyta</taxon>
        <taxon>Embryophyta</taxon>
        <taxon>Tracheophyta</taxon>
        <taxon>Spermatophyta</taxon>
        <taxon>Magnoliopsida</taxon>
        <taxon>Liliopsida</taxon>
        <taxon>Arecaceae</taxon>
        <taxon>Arecoideae</taxon>
        <taxon>Cocoseae</taxon>
        <taxon>Elaeidinae</taxon>
        <taxon>Elaeis</taxon>
    </lineage>
</organism>
<proteinExistence type="inferred from homology"/>
<evidence type="ECO:0000256" key="3">
    <source>
        <dbReference type="ARBA" id="ARBA00023306"/>
    </source>
</evidence>
<keyword evidence="2" id="KW-0132">Cell division</keyword>
<accession>A0A6J0PRH0</accession>
<dbReference type="Pfam" id="PF08613">
    <property type="entry name" value="Cyclin"/>
    <property type="match status" value="1"/>
</dbReference>
<comment type="similarity">
    <text evidence="1">Belongs to the cyclin family. Cyclin U/P subfamily.</text>
</comment>
<dbReference type="GO" id="GO:0019901">
    <property type="term" value="F:protein kinase binding"/>
    <property type="evidence" value="ECO:0007669"/>
    <property type="project" value="InterPro"/>
</dbReference>
<reference evidence="5" key="1">
    <citation type="submission" date="2025-08" db="UniProtKB">
        <authorList>
            <consortium name="RefSeq"/>
        </authorList>
    </citation>
    <scope>IDENTIFICATION</scope>
</reference>
<evidence type="ECO:0000313" key="4">
    <source>
        <dbReference type="Proteomes" id="UP000504607"/>
    </source>
</evidence>
<keyword evidence="4" id="KW-1185">Reference proteome</keyword>